<proteinExistence type="predicted"/>
<reference evidence="2" key="1">
    <citation type="journal article" date="2020" name="Nature">
        <title>Giant virus diversity and host interactions through global metagenomics.</title>
        <authorList>
            <person name="Schulz F."/>
            <person name="Roux S."/>
            <person name="Paez-Espino D."/>
            <person name="Jungbluth S."/>
            <person name="Walsh D.A."/>
            <person name="Denef V.J."/>
            <person name="McMahon K.D."/>
            <person name="Konstantinidis K.T."/>
            <person name="Eloe-Fadrosh E.A."/>
            <person name="Kyrpides N.C."/>
            <person name="Woyke T."/>
        </authorList>
    </citation>
    <scope>NUCLEOTIDE SEQUENCE</scope>
    <source>
        <strain evidence="2">GVMAG-M-3300023184-184</strain>
    </source>
</reference>
<keyword evidence="1" id="KW-0812">Transmembrane</keyword>
<dbReference type="EMBL" id="MN740058">
    <property type="protein sequence ID" value="QHT86063.1"/>
    <property type="molecule type" value="Genomic_DNA"/>
</dbReference>
<accession>A0A6C0I1Q8</accession>
<evidence type="ECO:0000256" key="1">
    <source>
        <dbReference type="SAM" id="Phobius"/>
    </source>
</evidence>
<name>A0A6C0I1Q8_9ZZZZ</name>
<organism evidence="2">
    <name type="scientific">viral metagenome</name>
    <dbReference type="NCBI Taxonomy" id="1070528"/>
    <lineage>
        <taxon>unclassified sequences</taxon>
        <taxon>metagenomes</taxon>
        <taxon>organismal metagenomes</taxon>
    </lineage>
</organism>
<keyword evidence="1" id="KW-0472">Membrane</keyword>
<evidence type="ECO:0000313" key="2">
    <source>
        <dbReference type="EMBL" id="QHT86063.1"/>
    </source>
</evidence>
<dbReference type="AlphaFoldDB" id="A0A6C0I1Q8"/>
<keyword evidence="1" id="KW-1133">Transmembrane helix</keyword>
<protein>
    <submittedName>
        <fullName evidence="2">Uncharacterized protein</fullName>
    </submittedName>
</protein>
<feature type="transmembrane region" description="Helical" evidence="1">
    <location>
        <begin position="71"/>
        <end position="89"/>
    </location>
</feature>
<sequence>MNFIFILCVILPTINGFLIPFLQEKLIVSNLETIISSKAVSSSIFTHLQKEIDIERVMLQSFSLHISPTTGYMYMSIMATILYGQWKFYDGSQYNKLRKIGKFSRTEKCIKGVLLIFAIVFMKDIESVT</sequence>